<protein>
    <submittedName>
        <fullName evidence="1">(salmon louse) hypothetical protein</fullName>
    </submittedName>
</protein>
<keyword evidence="2" id="KW-1185">Reference proteome</keyword>
<name>A0A7R8D5D0_LEPSM</name>
<proteinExistence type="predicted"/>
<organism evidence="1 2">
    <name type="scientific">Lepeophtheirus salmonis</name>
    <name type="common">Salmon louse</name>
    <name type="synonym">Caligus salmonis</name>
    <dbReference type="NCBI Taxonomy" id="72036"/>
    <lineage>
        <taxon>Eukaryota</taxon>
        <taxon>Metazoa</taxon>
        <taxon>Ecdysozoa</taxon>
        <taxon>Arthropoda</taxon>
        <taxon>Crustacea</taxon>
        <taxon>Multicrustacea</taxon>
        <taxon>Hexanauplia</taxon>
        <taxon>Copepoda</taxon>
        <taxon>Siphonostomatoida</taxon>
        <taxon>Caligidae</taxon>
        <taxon>Lepeophtheirus</taxon>
    </lineage>
</organism>
<dbReference type="EMBL" id="HG994586">
    <property type="protein sequence ID" value="CAF3004971.1"/>
    <property type="molecule type" value="Genomic_DNA"/>
</dbReference>
<evidence type="ECO:0000313" key="1">
    <source>
        <dbReference type="EMBL" id="CAF3004971.1"/>
    </source>
</evidence>
<sequence>MWKSLVIYLLASLFLVSALPVDRYTTMDNSRTQTSGSREVVGFTDMPTIPIPSSTENNTKIILPTGTKNNRNLTLEKFGIMFDKYEAPVMCSTIEKEQKIC</sequence>
<evidence type="ECO:0000313" key="2">
    <source>
        <dbReference type="Proteomes" id="UP000675881"/>
    </source>
</evidence>
<accession>A0A7R8D5D0</accession>
<dbReference type="AlphaFoldDB" id="A0A7R8D5D0"/>
<gene>
    <name evidence="1" type="ORF">LSAA_13149</name>
</gene>
<dbReference type="Proteomes" id="UP000675881">
    <property type="component" value="Chromosome 7"/>
</dbReference>
<reference evidence="1" key="1">
    <citation type="submission" date="2021-02" db="EMBL/GenBank/DDBJ databases">
        <authorList>
            <person name="Bekaert M."/>
        </authorList>
    </citation>
    <scope>NUCLEOTIDE SEQUENCE</scope>
    <source>
        <strain evidence="1">IoA-00</strain>
    </source>
</reference>